<proteinExistence type="predicted"/>
<dbReference type="SMART" id="SM00849">
    <property type="entry name" value="Lactamase_B"/>
    <property type="match status" value="1"/>
</dbReference>
<dbReference type="GO" id="GO:0042781">
    <property type="term" value="F:3'-tRNA processing endoribonuclease activity"/>
    <property type="evidence" value="ECO:0007669"/>
    <property type="project" value="TreeGrafter"/>
</dbReference>
<organism evidence="2">
    <name type="scientific">marine metagenome</name>
    <dbReference type="NCBI Taxonomy" id="408172"/>
    <lineage>
        <taxon>unclassified sequences</taxon>
        <taxon>metagenomes</taxon>
        <taxon>ecological metagenomes</taxon>
    </lineage>
</organism>
<dbReference type="SUPFAM" id="SSF56281">
    <property type="entry name" value="Metallo-hydrolase/oxidoreductase"/>
    <property type="match status" value="1"/>
</dbReference>
<dbReference type="PANTHER" id="PTHR46018:SF7">
    <property type="entry name" value="RIBONUCLEASE Z"/>
    <property type="match status" value="1"/>
</dbReference>
<dbReference type="InterPro" id="IPR036866">
    <property type="entry name" value="RibonucZ/Hydroxyglut_hydro"/>
</dbReference>
<feature type="domain" description="Metallo-beta-lactamase" evidence="1">
    <location>
        <begin position="11"/>
        <end position="212"/>
    </location>
</feature>
<gene>
    <name evidence="2" type="ORF">METZ01_LOCUS363307</name>
</gene>
<dbReference type="EMBL" id="UINC01129809">
    <property type="protein sequence ID" value="SVD10453.1"/>
    <property type="molecule type" value="Genomic_DNA"/>
</dbReference>
<dbReference type="Pfam" id="PF23023">
    <property type="entry name" value="Anti-Pycsar_Apyc1"/>
    <property type="match status" value="1"/>
</dbReference>
<accession>A0A382SKY4</accession>
<feature type="non-terminal residue" evidence="2">
    <location>
        <position position="1"/>
    </location>
</feature>
<sequence length="238" mass="25791">SGDAFNSAGAGHSAYLLEHDRGRLLLECGTGTLTAMKRDGIDTHAPDLVLISHLHGDHFGGLPFLFLEYANIVRRARPLVVAGPPTTEQRVRELSEALYAKDLIAEASCEIEFVELADGGRTELAEAGVEAFEVPHRAEPFSLGYRIETADASVLFSGDSAWTDRFVEMSKGTDLFLCECCSMGPIPADHTNYAELVANRERLGCKRLLLTHLGADVRDAAGLEFELAHDGMTVEFGA</sequence>
<dbReference type="PANTHER" id="PTHR46018">
    <property type="entry name" value="ZINC PHOSPHODIESTERASE ELAC PROTEIN 1"/>
    <property type="match status" value="1"/>
</dbReference>
<dbReference type="InterPro" id="IPR001279">
    <property type="entry name" value="Metallo-B-lactamas"/>
</dbReference>
<evidence type="ECO:0000259" key="1">
    <source>
        <dbReference type="SMART" id="SM00849"/>
    </source>
</evidence>
<protein>
    <recommendedName>
        <fullName evidence="1">Metallo-beta-lactamase domain-containing protein</fullName>
    </recommendedName>
</protein>
<evidence type="ECO:0000313" key="2">
    <source>
        <dbReference type="EMBL" id="SVD10453.1"/>
    </source>
</evidence>
<reference evidence="2" key="1">
    <citation type="submission" date="2018-05" db="EMBL/GenBank/DDBJ databases">
        <authorList>
            <person name="Lanie J.A."/>
            <person name="Ng W.-L."/>
            <person name="Kazmierczak K.M."/>
            <person name="Andrzejewski T.M."/>
            <person name="Davidsen T.M."/>
            <person name="Wayne K.J."/>
            <person name="Tettelin H."/>
            <person name="Glass J.I."/>
            <person name="Rusch D."/>
            <person name="Podicherti R."/>
            <person name="Tsui H.-C.T."/>
            <person name="Winkler M.E."/>
        </authorList>
    </citation>
    <scope>NUCLEOTIDE SEQUENCE</scope>
</reference>
<name>A0A382SKY4_9ZZZZ</name>
<dbReference type="Gene3D" id="3.60.15.10">
    <property type="entry name" value="Ribonuclease Z/Hydroxyacylglutathione hydrolase-like"/>
    <property type="match status" value="1"/>
</dbReference>
<dbReference type="AlphaFoldDB" id="A0A382SKY4"/>